<keyword evidence="4 10" id="KW-0378">Hydrolase</keyword>
<comment type="cofactor">
    <cofactor evidence="10">
        <name>Mg(2+)</name>
        <dbReference type="ChEBI" id="CHEBI:18420"/>
    </cofactor>
    <cofactor evidence="10">
        <name>Mn(2+)</name>
        <dbReference type="ChEBI" id="CHEBI:29035"/>
    </cofactor>
</comment>
<evidence type="ECO:0000256" key="10">
    <source>
        <dbReference type="HAMAP-Rule" id="MF_01470"/>
    </source>
</evidence>
<dbReference type="PANTHER" id="PTHR34353:SF2">
    <property type="entry name" value="CRISPR-ASSOCIATED ENDONUCLEASE CAS1 1"/>
    <property type="match status" value="1"/>
</dbReference>
<keyword evidence="8 10" id="KW-0464">Manganese</keyword>
<keyword evidence="5 10" id="KW-0460">Magnesium</keyword>
<dbReference type="GO" id="GO:0003677">
    <property type="term" value="F:DNA binding"/>
    <property type="evidence" value="ECO:0007669"/>
    <property type="project" value="UniProtKB-KW"/>
</dbReference>
<evidence type="ECO:0000313" key="11">
    <source>
        <dbReference type="EMBL" id="PSL46970.1"/>
    </source>
</evidence>
<feature type="binding site" evidence="10">
    <location>
        <position position="206"/>
    </location>
    <ligand>
        <name>Mn(2+)</name>
        <dbReference type="ChEBI" id="CHEBI:29035"/>
    </ligand>
</feature>
<keyword evidence="12" id="KW-1185">Reference proteome</keyword>
<dbReference type="HAMAP" id="MF_01470">
    <property type="entry name" value="Cas1"/>
    <property type="match status" value="1"/>
</dbReference>
<evidence type="ECO:0000256" key="5">
    <source>
        <dbReference type="ARBA" id="ARBA00022842"/>
    </source>
</evidence>
<dbReference type="RefSeq" id="WP_106588294.1">
    <property type="nucleotide sequence ID" value="NZ_PYAV01000005.1"/>
</dbReference>
<feature type="binding site" evidence="10">
    <location>
        <position position="149"/>
    </location>
    <ligand>
        <name>Mn(2+)</name>
        <dbReference type="ChEBI" id="CHEBI:29035"/>
    </ligand>
</feature>
<name>A0A2P8HLB6_9BACI</name>
<dbReference type="InterPro" id="IPR019855">
    <property type="entry name" value="CRISPR-assoc_Cas1_NMENI"/>
</dbReference>
<comment type="function">
    <text evidence="10">CRISPR (clustered regularly interspaced short palindromic repeat), is an adaptive immune system that provides protection against mobile genetic elements (viruses, transposable elements and conjugative plasmids). CRISPR clusters contain spacers, sequences complementary to antecedent mobile elements, and target invading nucleic acids. CRISPR clusters are transcribed and processed into CRISPR RNA (crRNA). Acts as a dsDNA endonuclease. Involved in the integration of spacer DNA into the CRISPR cassette.</text>
</comment>
<dbReference type="GO" id="GO:0046872">
    <property type="term" value="F:metal ion binding"/>
    <property type="evidence" value="ECO:0007669"/>
    <property type="project" value="UniProtKB-UniRule"/>
</dbReference>
<dbReference type="NCBIfam" id="TIGR03639">
    <property type="entry name" value="cas1_NMENI"/>
    <property type="match status" value="1"/>
</dbReference>
<proteinExistence type="inferred from homology"/>
<sequence length="302" mass="34805">MSWRVVHVTNIDQLSLHLDNLQVKRGDEELKIPLSDIFSLIIEDLTCKLTSRLIVELSKHNILVILCGQDHLPEAQIIPVSGHFGQHKRMLQQLNWSEDNQQVLWQKIIRQKIYNQSRVMERSHIEQARVNRLFNLMTEVEDWDIHNAEAQAAKIYFNSFFDETYHRGDRDRIENAALNYGYAVLHAAIGRTIVAKGLLPNVGVFHRGERNPFNLASDLIEPLRPVIDAYVLESPPEDYLTKEYRVKLINLLHATVLIGGKKQTVIRAIDMFISSLINYFDANGDENLLKLPSAEKMVVHEL</sequence>
<keyword evidence="3 10" id="KW-0255">Endonuclease</keyword>
<protein>
    <recommendedName>
        <fullName evidence="10">CRISPR-associated endonuclease Cas1</fullName>
        <ecNumber evidence="10">3.1.-.-</ecNumber>
    </recommendedName>
</protein>
<reference evidence="11 12" key="1">
    <citation type="submission" date="2018-03" db="EMBL/GenBank/DDBJ databases">
        <title>Genomic Encyclopedia of Type Strains, Phase III (KMG-III): the genomes of soil and plant-associated and newly described type strains.</title>
        <authorList>
            <person name="Whitman W."/>
        </authorList>
    </citation>
    <scope>NUCLEOTIDE SEQUENCE [LARGE SCALE GENOMIC DNA]</scope>
    <source>
        <strain evidence="11 12">CGMCC 1.07653</strain>
    </source>
</reference>
<dbReference type="NCBIfam" id="TIGR00287">
    <property type="entry name" value="cas1"/>
    <property type="match status" value="1"/>
</dbReference>
<dbReference type="InterPro" id="IPR042206">
    <property type="entry name" value="CRISPR-assoc_Cas1_C"/>
</dbReference>
<dbReference type="GO" id="GO:0051607">
    <property type="term" value="P:defense response to virus"/>
    <property type="evidence" value="ECO:0007669"/>
    <property type="project" value="UniProtKB-UniRule"/>
</dbReference>
<evidence type="ECO:0000313" key="12">
    <source>
        <dbReference type="Proteomes" id="UP000242310"/>
    </source>
</evidence>
<evidence type="ECO:0000256" key="4">
    <source>
        <dbReference type="ARBA" id="ARBA00022801"/>
    </source>
</evidence>
<dbReference type="AlphaFoldDB" id="A0A2P8HLB6"/>
<evidence type="ECO:0000256" key="7">
    <source>
        <dbReference type="ARBA" id="ARBA00023125"/>
    </source>
</evidence>
<comment type="caution">
    <text evidence="11">The sequence shown here is derived from an EMBL/GenBank/DDBJ whole genome shotgun (WGS) entry which is preliminary data.</text>
</comment>
<comment type="subunit">
    <text evidence="9 10">Homodimer, forms a heterotetramer with a Cas2 homodimer.</text>
</comment>
<evidence type="ECO:0000256" key="3">
    <source>
        <dbReference type="ARBA" id="ARBA00022759"/>
    </source>
</evidence>
<evidence type="ECO:0000256" key="2">
    <source>
        <dbReference type="ARBA" id="ARBA00022723"/>
    </source>
</evidence>
<dbReference type="Gene3D" id="1.20.120.920">
    <property type="entry name" value="CRISPR-associated endonuclease Cas1, C-terminal domain"/>
    <property type="match status" value="1"/>
</dbReference>
<dbReference type="OrthoDB" id="9803119at2"/>
<keyword evidence="2 10" id="KW-0479">Metal-binding</keyword>
<dbReference type="EC" id="3.1.-.-" evidence="10"/>
<accession>A0A2P8HLB6</accession>
<evidence type="ECO:0000256" key="9">
    <source>
        <dbReference type="ARBA" id="ARBA00038592"/>
    </source>
</evidence>
<dbReference type="Proteomes" id="UP000242310">
    <property type="component" value="Unassembled WGS sequence"/>
</dbReference>
<keyword evidence="7 10" id="KW-0238">DNA-binding</keyword>
<dbReference type="InterPro" id="IPR002729">
    <property type="entry name" value="CRISPR-assoc_Cas1"/>
</dbReference>
<keyword evidence="6 10" id="KW-0051">Antiviral defense</keyword>
<feature type="binding site" evidence="10">
    <location>
        <position position="221"/>
    </location>
    <ligand>
        <name>Mn(2+)</name>
        <dbReference type="ChEBI" id="CHEBI:29035"/>
    </ligand>
</feature>
<dbReference type="GO" id="GO:0004520">
    <property type="term" value="F:DNA endonuclease activity"/>
    <property type="evidence" value="ECO:0007669"/>
    <property type="project" value="InterPro"/>
</dbReference>
<dbReference type="PANTHER" id="PTHR34353">
    <property type="entry name" value="CRISPR-ASSOCIATED ENDONUCLEASE CAS1 1"/>
    <property type="match status" value="1"/>
</dbReference>
<dbReference type="GO" id="GO:0043571">
    <property type="term" value="P:maintenance of CRISPR repeat elements"/>
    <property type="evidence" value="ECO:0007669"/>
    <property type="project" value="UniProtKB-UniRule"/>
</dbReference>
<dbReference type="InterPro" id="IPR050646">
    <property type="entry name" value="Cas1"/>
</dbReference>
<evidence type="ECO:0000256" key="6">
    <source>
        <dbReference type="ARBA" id="ARBA00023118"/>
    </source>
</evidence>
<evidence type="ECO:0000256" key="1">
    <source>
        <dbReference type="ARBA" id="ARBA00022722"/>
    </source>
</evidence>
<dbReference type="Pfam" id="PF01867">
    <property type="entry name" value="Cas_Cas1"/>
    <property type="match status" value="1"/>
</dbReference>
<keyword evidence="1 10" id="KW-0540">Nuclease</keyword>
<organism evidence="11 12">
    <name type="scientific">Salsuginibacillus halophilus</name>
    <dbReference type="NCBI Taxonomy" id="517424"/>
    <lineage>
        <taxon>Bacteria</taxon>
        <taxon>Bacillati</taxon>
        <taxon>Bacillota</taxon>
        <taxon>Bacilli</taxon>
        <taxon>Bacillales</taxon>
        <taxon>Bacillaceae</taxon>
        <taxon>Salsuginibacillus</taxon>
    </lineage>
</organism>
<comment type="similarity">
    <text evidence="10">Belongs to the CRISPR-associated endonuclease Cas1 family.</text>
</comment>
<evidence type="ECO:0000256" key="8">
    <source>
        <dbReference type="ARBA" id="ARBA00023211"/>
    </source>
</evidence>
<dbReference type="EMBL" id="PYAV01000005">
    <property type="protein sequence ID" value="PSL46970.1"/>
    <property type="molecule type" value="Genomic_DNA"/>
</dbReference>
<dbReference type="GO" id="GO:0016787">
    <property type="term" value="F:hydrolase activity"/>
    <property type="evidence" value="ECO:0007669"/>
    <property type="project" value="UniProtKB-KW"/>
</dbReference>
<gene>
    <name evidence="10" type="primary">cas1</name>
    <name evidence="11" type="ORF">B0H94_105123</name>
</gene>